<dbReference type="GO" id="GO:0020037">
    <property type="term" value="F:heme binding"/>
    <property type="evidence" value="ECO:0007669"/>
    <property type="project" value="InterPro"/>
</dbReference>
<keyword evidence="2 5" id="KW-0560">Oxidoreductase</keyword>
<evidence type="ECO:0000256" key="2">
    <source>
        <dbReference type="ARBA" id="ARBA00023002"/>
    </source>
</evidence>
<evidence type="ECO:0000313" key="7">
    <source>
        <dbReference type="Proteomes" id="UP000716291"/>
    </source>
</evidence>
<organism evidence="6 7">
    <name type="scientific">Rhizopus oryzae</name>
    <name type="common">Mucormycosis agent</name>
    <name type="synonym">Rhizopus arrhizus var. delemar</name>
    <dbReference type="NCBI Taxonomy" id="64495"/>
    <lineage>
        <taxon>Eukaryota</taxon>
        <taxon>Fungi</taxon>
        <taxon>Fungi incertae sedis</taxon>
        <taxon>Mucoromycota</taxon>
        <taxon>Mucoromycotina</taxon>
        <taxon>Mucoromycetes</taxon>
        <taxon>Mucorales</taxon>
        <taxon>Mucorineae</taxon>
        <taxon>Rhizopodaceae</taxon>
        <taxon>Rhizopus</taxon>
    </lineage>
</organism>
<keyword evidence="5" id="KW-0503">Monooxygenase</keyword>
<feature type="binding site" description="axial binding residue" evidence="4">
    <location>
        <position position="476"/>
    </location>
    <ligand>
        <name>heme</name>
        <dbReference type="ChEBI" id="CHEBI:30413"/>
    </ligand>
    <ligandPart>
        <name>Fe</name>
        <dbReference type="ChEBI" id="CHEBI:18248"/>
    </ligandPart>
</feature>
<protein>
    <recommendedName>
        <fullName evidence="8">Cytochrome P450</fullName>
    </recommendedName>
</protein>
<keyword evidence="4 5" id="KW-0349">Heme</keyword>
<accession>A0A9P6X7N5</accession>
<comment type="cofactor">
    <cofactor evidence="4">
        <name>heme</name>
        <dbReference type="ChEBI" id="CHEBI:30413"/>
    </cofactor>
</comment>
<comment type="caution">
    <text evidence="6">The sequence shown here is derived from an EMBL/GenBank/DDBJ whole genome shotgun (WGS) entry which is preliminary data.</text>
</comment>
<name>A0A9P6X7N5_RHIOR</name>
<evidence type="ECO:0000313" key="6">
    <source>
        <dbReference type="EMBL" id="KAG1307194.1"/>
    </source>
</evidence>
<dbReference type="PRINTS" id="PR00385">
    <property type="entry name" value="P450"/>
</dbReference>
<keyword evidence="7" id="KW-1185">Reference proteome</keyword>
<dbReference type="Gene3D" id="1.10.630.10">
    <property type="entry name" value="Cytochrome P450"/>
    <property type="match status" value="1"/>
</dbReference>
<dbReference type="PRINTS" id="PR00463">
    <property type="entry name" value="EP450I"/>
</dbReference>
<dbReference type="PANTHER" id="PTHR46300">
    <property type="entry name" value="P450, PUTATIVE (EUROFUNG)-RELATED-RELATED"/>
    <property type="match status" value="1"/>
</dbReference>
<keyword evidence="1 4" id="KW-0479">Metal-binding</keyword>
<dbReference type="AlphaFoldDB" id="A0A9P6X7N5"/>
<dbReference type="GO" id="GO:0004497">
    <property type="term" value="F:monooxygenase activity"/>
    <property type="evidence" value="ECO:0007669"/>
    <property type="project" value="UniProtKB-KW"/>
</dbReference>
<dbReference type="GO" id="GO:0016705">
    <property type="term" value="F:oxidoreductase activity, acting on paired donors, with incorporation or reduction of molecular oxygen"/>
    <property type="evidence" value="ECO:0007669"/>
    <property type="project" value="InterPro"/>
</dbReference>
<dbReference type="Proteomes" id="UP000716291">
    <property type="component" value="Unassembled WGS sequence"/>
</dbReference>
<dbReference type="OrthoDB" id="3934656at2759"/>
<dbReference type="InterPro" id="IPR001128">
    <property type="entry name" value="Cyt_P450"/>
</dbReference>
<comment type="similarity">
    <text evidence="5">Belongs to the cytochrome P450 family.</text>
</comment>
<sequence>MDIKKLKDNASIIIPASAALLSILYLSRREKVEEKKGLKEVPFPPNATKLPIFGHIFALGSCPSKQVTKWHDEIGPIYKIYMGNQLWVMISDPFLAHDIFVKAGSSTSSRPYHRFLIDIYGKNNRGIVFAQNDLLWKNKRKAVTSILSPGSVDKFSDVLEVEIECLIDRFAKYSQAGETLDPFKEIQLSAMNVALKLALATRFETTDNPTFKKLHEAIDKGMIYGGPAGDISSYLPSFAWTDTFTGMEKKMRDFIHNSRDLIYGKLISDALKSEQHSLVKDLYQMKEEGLIDEDDITVFMSKNNLKKKVKSHSDPSLLSQLGDLVGAGADTVATTIYWSFAILSQMPEVQAKLVKELDEWKSKHASGAIPRFNEDRESLPYFVCVQKEIMRFRPATNFGIPHMASEDVTVNGYFIPKGAILISSMAAMHKNPDFYKNPNEFKPERFLTNTNRMGAAANTKIEERDHFGFGWGRRICPGIHLAEKELFNFFVHFFSKFTIETEFDSHGQNVKLNLDDYIEEGIVCKPLPST</sequence>
<evidence type="ECO:0008006" key="8">
    <source>
        <dbReference type="Google" id="ProtNLM"/>
    </source>
</evidence>
<dbReference type="InterPro" id="IPR017972">
    <property type="entry name" value="Cyt_P450_CS"/>
</dbReference>
<gene>
    <name evidence="6" type="ORF">G6F64_007005</name>
</gene>
<dbReference type="InterPro" id="IPR002401">
    <property type="entry name" value="Cyt_P450_E_grp-I"/>
</dbReference>
<dbReference type="EMBL" id="JAANQT010000989">
    <property type="protein sequence ID" value="KAG1307194.1"/>
    <property type="molecule type" value="Genomic_DNA"/>
</dbReference>
<keyword evidence="3 4" id="KW-0408">Iron</keyword>
<reference evidence="6" key="1">
    <citation type="journal article" date="2020" name="Microb. Genom.">
        <title>Genetic diversity of clinical and environmental Mucorales isolates obtained from an investigation of mucormycosis cases among solid organ transplant recipients.</title>
        <authorList>
            <person name="Nguyen M.H."/>
            <person name="Kaul D."/>
            <person name="Muto C."/>
            <person name="Cheng S.J."/>
            <person name="Richter R.A."/>
            <person name="Bruno V.M."/>
            <person name="Liu G."/>
            <person name="Beyhan S."/>
            <person name="Sundermann A.J."/>
            <person name="Mounaud S."/>
            <person name="Pasculle A.W."/>
            <person name="Nierman W.C."/>
            <person name="Driscoll E."/>
            <person name="Cumbie R."/>
            <person name="Clancy C.J."/>
            <person name="Dupont C.L."/>
        </authorList>
    </citation>
    <scope>NUCLEOTIDE SEQUENCE</scope>
    <source>
        <strain evidence="6">GL11</strain>
    </source>
</reference>
<dbReference type="PROSITE" id="PS00086">
    <property type="entry name" value="CYTOCHROME_P450"/>
    <property type="match status" value="1"/>
</dbReference>
<proteinExistence type="inferred from homology"/>
<dbReference type="GO" id="GO:0005506">
    <property type="term" value="F:iron ion binding"/>
    <property type="evidence" value="ECO:0007669"/>
    <property type="project" value="InterPro"/>
</dbReference>
<dbReference type="Pfam" id="PF00067">
    <property type="entry name" value="p450"/>
    <property type="match status" value="1"/>
</dbReference>
<evidence type="ECO:0000256" key="4">
    <source>
        <dbReference type="PIRSR" id="PIRSR602401-1"/>
    </source>
</evidence>
<evidence type="ECO:0000256" key="5">
    <source>
        <dbReference type="RuleBase" id="RU000461"/>
    </source>
</evidence>
<dbReference type="PANTHER" id="PTHR46300:SF11">
    <property type="entry name" value="OXIDOREDUCTASE, PUTATIVE-RELATED"/>
    <property type="match status" value="1"/>
</dbReference>
<dbReference type="InterPro" id="IPR050364">
    <property type="entry name" value="Cytochrome_P450_fung"/>
</dbReference>
<dbReference type="InterPro" id="IPR036396">
    <property type="entry name" value="Cyt_P450_sf"/>
</dbReference>
<dbReference type="SUPFAM" id="SSF48264">
    <property type="entry name" value="Cytochrome P450"/>
    <property type="match status" value="1"/>
</dbReference>
<evidence type="ECO:0000256" key="1">
    <source>
        <dbReference type="ARBA" id="ARBA00022723"/>
    </source>
</evidence>
<evidence type="ECO:0000256" key="3">
    <source>
        <dbReference type="ARBA" id="ARBA00023004"/>
    </source>
</evidence>